<dbReference type="RefSeq" id="XP_020045617.1">
    <property type="nucleotide sequence ID" value="XM_020191977.1"/>
</dbReference>
<evidence type="ECO:0000313" key="1">
    <source>
        <dbReference type="EMBL" id="ODV59310.1"/>
    </source>
</evidence>
<keyword evidence="2" id="KW-1185">Reference proteome</keyword>
<gene>
    <name evidence="1" type="ORF">ASCRUDRAFT_71671</name>
</gene>
<organism evidence="1 2">
    <name type="scientific">Ascoidea rubescens DSM 1968</name>
    <dbReference type="NCBI Taxonomy" id="1344418"/>
    <lineage>
        <taxon>Eukaryota</taxon>
        <taxon>Fungi</taxon>
        <taxon>Dikarya</taxon>
        <taxon>Ascomycota</taxon>
        <taxon>Saccharomycotina</taxon>
        <taxon>Saccharomycetes</taxon>
        <taxon>Ascoideaceae</taxon>
        <taxon>Ascoidea</taxon>
    </lineage>
</organism>
<dbReference type="GeneID" id="30965613"/>
<dbReference type="InParanoid" id="A0A1D2VCS1"/>
<accession>A0A1D2VCS1</accession>
<dbReference type="EMBL" id="KV454486">
    <property type="protein sequence ID" value="ODV59310.1"/>
    <property type="molecule type" value="Genomic_DNA"/>
</dbReference>
<reference evidence="2" key="1">
    <citation type="submission" date="2016-05" db="EMBL/GenBank/DDBJ databases">
        <title>Comparative genomics of biotechnologically important yeasts.</title>
        <authorList>
            <consortium name="DOE Joint Genome Institute"/>
            <person name="Riley R."/>
            <person name="Haridas S."/>
            <person name="Wolfe K.H."/>
            <person name="Lopes M.R."/>
            <person name="Hittinger C.T."/>
            <person name="Goker M."/>
            <person name="Salamov A."/>
            <person name="Wisecaver J."/>
            <person name="Long T.M."/>
            <person name="Aerts A.L."/>
            <person name="Barry K."/>
            <person name="Choi C."/>
            <person name="Clum A."/>
            <person name="Coughlan A.Y."/>
            <person name="Deshpande S."/>
            <person name="Douglass A.P."/>
            <person name="Hanson S.J."/>
            <person name="Klenk H.-P."/>
            <person name="Labutti K."/>
            <person name="Lapidus A."/>
            <person name="Lindquist E."/>
            <person name="Lipzen A."/>
            <person name="Meier-Kolthoff J.P."/>
            <person name="Ohm R.A."/>
            <person name="Otillar R.P."/>
            <person name="Pangilinan J."/>
            <person name="Peng Y."/>
            <person name="Rokas A."/>
            <person name="Rosa C.A."/>
            <person name="Scheuner C."/>
            <person name="Sibirny A.A."/>
            <person name="Slot J.C."/>
            <person name="Stielow J.B."/>
            <person name="Sun H."/>
            <person name="Kurtzman C.P."/>
            <person name="Blackwell M."/>
            <person name="Grigoriev I.V."/>
            <person name="Jeffries T.W."/>
        </authorList>
    </citation>
    <scope>NUCLEOTIDE SEQUENCE [LARGE SCALE GENOMIC DNA]</scope>
    <source>
        <strain evidence="2">DSM 1968</strain>
    </source>
</reference>
<dbReference type="Proteomes" id="UP000095038">
    <property type="component" value="Unassembled WGS sequence"/>
</dbReference>
<sequence length="110" mass="12621">MFSNNDLYLEIPESDADMNTKNLNDGVTGTLYSSINTHDKNPPDTDIDLLEFNPIIIHNISSLRNMNDSKYKSKKFNSKSYENNNTGINIIKNTFKRGSLVKNYQSFYCI</sequence>
<name>A0A1D2VCS1_9ASCO</name>
<proteinExistence type="predicted"/>
<dbReference type="AlphaFoldDB" id="A0A1D2VCS1"/>
<protein>
    <submittedName>
        <fullName evidence="1">Uncharacterized protein</fullName>
    </submittedName>
</protein>
<evidence type="ECO:0000313" key="2">
    <source>
        <dbReference type="Proteomes" id="UP000095038"/>
    </source>
</evidence>